<sequence length="548" mass="61417">MVQGDIKGGLKSDALADLIDSKVPDEDKVEIYWTRPRWPTFLKKVQDNHLGKLMSSEFAEIKEIDDYTLSNNVEDGALLTEALTQLIRPDEEVDPDEITEGVIMMMALLLPEHREVGPLGEADYYDVAVADTSSGAVNLDPGYGKVGGGKYQMQSAAAKAAAAGCPLLNYEAHPKGREVIKKGKKVRQIVCEPYPIYLKNVAMFGPAIKRHGDVVDGECHGMARMSGGYLAPLIKFYLDEKAFNNQLTFDEFLNQLEVDGLQEDDKQAFEKSINKWSALVYMILMCARVTVSKKNVDDMAQVLAHWAWVPIKYKGHKCYYAYYVVASGNFWTLKGNTERHIAGYQKLSLDIQRHGCALGGSCSCYLCDGIDGVRVITEKELSYIVGGVIVGDDLLRRHVDLPVAKWIDHILGTKTLGGRKNAFFEQGDAAEFLRVSYGKDLRTFRDCKRVFAKLRWGMAKCNDEDFLCALQSASLELGPNREGNERLQRLWRGVGGDARYNSELQQRNGLPVGEELRPYTVEEVQILQAGVDEWMLRMQRNWSAMVAE</sequence>
<reference evidence="1" key="1">
    <citation type="journal article" date="2020" name="Virus Evol.">
        <title>A new lineage of segmented RNA viruses infecting animals.</title>
        <authorList>
            <person name="Obbard D.J."/>
            <person name="Shi M."/>
            <person name="Roberts K.E."/>
            <person name="Longdon B."/>
            <person name="Dennis A.B."/>
        </authorList>
    </citation>
    <scope>NUCLEOTIDE SEQUENCE</scope>
    <source>
        <strain evidence="1">InsectZJ56008</strain>
    </source>
</reference>
<name>A0A5P8PP31_9VIRU</name>
<accession>A0A5P8PP31</accession>
<organism evidence="1">
    <name type="scientific">Hongshan virus</name>
    <dbReference type="NCBI Taxonomy" id="2656655"/>
    <lineage>
        <taxon>Viruses</taxon>
        <taxon>Riboviria</taxon>
    </lineage>
</organism>
<protein>
    <submittedName>
        <fullName evidence="1">Putative RNA dependent RNA polymerase</fullName>
    </submittedName>
</protein>
<dbReference type="EMBL" id="MN371239">
    <property type="protein sequence ID" value="QFR59045.1"/>
    <property type="molecule type" value="Genomic_RNA"/>
</dbReference>
<proteinExistence type="predicted"/>
<evidence type="ECO:0000313" key="1">
    <source>
        <dbReference type="EMBL" id="QFR59045.1"/>
    </source>
</evidence>